<dbReference type="Pfam" id="PF05192">
    <property type="entry name" value="MutS_III"/>
    <property type="match status" value="1"/>
</dbReference>
<evidence type="ECO:0000256" key="10">
    <source>
        <dbReference type="SAM" id="Coils"/>
    </source>
</evidence>
<evidence type="ECO:0000256" key="4">
    <source>
        <dbReference type="ARBA" id="ARBA00022763"/>
    </source>
</evidence>
<dbReference type="PANTHER" id="PTHR11361">
    <property type="entry name" value="DNA MISMATCH REPAIR PROTEIN MUTS FAMILY MEMBER"/>
    <property type="match status" value="1"/>
</dbReference>
<evidence type="ECO:0000313" key="13">
    <source>
        <dbReference type="EMBL" id="AFM12974.1"/>
    </source>
</evidence>
<evidence type="ECO:0000256" key="1">
    <source>
        <dbReference type="ARBA" id="ARBA00006271"/>
    </source>
</evidence>
<dbReference type="STRING" id="869212.Turpa_2330"/>
<gene>
    <name evidence="13" type="ordered locus">Turpa_2330</name>
</gene>
<keyword evidence="7" id="KW-0234">DNA repair</keyword>
<dbReference type="InterPro" id="IPR007861">
    <property type="entry name" value="DNA_mismatch_repair_MutS_clamp"/>
</dbReference>
<dbReference type="GO" id="GO:0005524">
    <property type="term" value="F:ATP binding"/>
    <property type="evidence" value="ECO:0007669"/>
    <property type="project" value="UniProtKB-UniRule"/>
</dbReference>
<dbReference type="Pfam" id="PF00488">
    <property type="entry name" value="MutS_V"/>
    <property type="match status" value="1"/>
</dbReference>
<dbReference type="FunFam" id="3.40.1170.10:FF:000001">
    <property type="entry name" value="DNA mismatch repair protein MutS"/>
    <property type="match status" value="1"/>
</dbReference>
<dbReference type="Pfam" id="PF01624">
    <property type="entry name" value="MutS_I"/>
    <property type="match status" value="1"/>
</dbReference>
<dbReference type="InterPro" id="IPR007695">
    <property type="entry name" value="DNA_mismatch_repair_MutS-lik_N"/>
</dbReference>
<evidence type="ECO:0000256" key="2">
    <source>
        <dbReference type="ARBA" id="ARBA00021982"/>
    </source>
</evidence>
<proteinExistence type="inferred from homology"/>
<feature type="domain" description="DNA mismatch repair proteins mutS family" evidence="12">
    <location>
        <begin position="687"/>
        <end position="703"/>
    </location>
</feature>
<dbReference type="Gene3D" id="3.40.50.300">
    <property type="entry name" value="P-loop containing nucleotide triphosphate hydrolases"/>
    <property type="match status" value="1"/>
</dbReference>
<dbReference type="SMART" id="SM00533">
    <property type="entry name" value="MUTSd"/>
    <property type="match status" value="1"/>
</dbReference>
<dbReference type="NCBIfam" id="NF003810">
    <property type="entry name" value="PRK05399.1"/>
    <property type="match status" value="1"/>
</dbReference>
<name>I4B6R7_TURPD</name>
<dbReference type="Gene3D" id="1.10.1420.10">
    <property type="match status" value="2"/>
</dbReference>
<dbReference type="SUPFAM" id="SSF52540">
    <property type="entry name" value="P-loop containing nucleoside triphosphate hydrolases"/>
    <property type="match status" value="1"/>
</dbReference>
<dbReference type="PANTHER" id="PTHR11361:SF34">
    <property type="entry name" value="DNA MISMATCH REPAIR PROTEIN MSH1, MITOCHONDRIAL"/>
    <property type="match status" value="1"/>
</dbReference>
<evidence type="ECO:0000256" key="9">
    <source>
        <dbReference type="NCBIfam" id="TIGR01070"/>
    </source>
</evidence>
<evidence type="ECO:0000256" key="3">
    <source>
        <dbReference type="ARBA" id="ARBA00022741"/>
    </source>
</evidence>
<feature type="coiled-coil region" evidence="10">
    <location>
        <begin position="496"/>
        <end position="523"/>
    </location>
</feature>
<evidence type="ECO:0000256" key="11">
    <source>
        <dbReference type="SAM" id="MobiDB-lite"/>
    </source>
</evidence>
<dbReference type="GO" id="GO:0030983">
    <property type="term" value="F:mismatched DNA binding"/>
    <property type="evidence" value="ECO:0007669"/>
    <property type="project" value="InterPro"/>
</dbReference>
<dbReference type="OrthoDB" id="9802448at2"/>
<dbReference type="InterPro" id="IPR007696">
    <property type="entry name" value="DNA_mismatch_repair_MutS_core"/>
</dbReference>
<keyword evidence="6" id="KW-0238">DNA-binding</keyword>
<sequence>MSEVDQKNLDTPMMRQFLEIKKQYPDDILFFRMGDFYEMFLEDAVYAARVLDIALTRRQDKVPMCGVPYHSMSQYVHPILEQGRRIAICEQLEDPAEAQGRIVRRGVTRILTPGSLFEEALIDGKDSRRLCGVTRGKAYWQLAIIEVATGQIWFDRKDDETMAEALAAFGIREWVALDAEAFTPPAAGILQTRRYPVNDEAFRARVLKDALQTKNLAIWELDVEEACALALALAYLREISPVLKMHWSSPQREYRRKSMILDASTLRTLEILASAEGKLNPSLMGLFAHCQTSAGSRLLAGWLSRPSADHAEIEGRHDAVEILAKHNAYRQLITAELQNVADLERVLTGLSNNPTVRHLGQVAATLKAIIRLQKIIDDNRMAPFLSRGWQDLREFPVELLQFLEEAILSENLPPLLDSRRFVKPGYMPLLDEFIELSQNAVKHLTDYEERQKTEHQINTLRVKHNNVLGYFIEISKGQANKAPEHFARRQTLTNAERYTTAELKELETKILSAEEEVLRIQKGVFEDIRGQVLAAADQLKLWAERLARLDVLLAYSHTAVIHRHVRPRMTTEKTLSAESLRHPVIEAYFRSEMFIPNDVHLNNTDRHLAIITGPNMAGKSTYIRQIGIMQIMAQAGAFVAATSATLPVVDRIFTRIGAQDRLSHGESTFYVEMAECARIFRNFTADSLILLDEVGRGTSTYDGISIAQAMIESLNDAKTGRPKTLFATHYSELAHLISQERGIAGLTVSVVEKDGHVVFMRKIVEGVAEKSFGIHVAQMAGMPKAVTERAAQILKDLEKKSGVIVTSGAAFAQPKTDGRKKKDTQEQAGLFG</sequence>
<dbReference type="NCBIfam" id="TIGR01070">
    <property type="entry name" value="mutS1"/>
    <property type="match status" value="1"/>
</dbReference>
<evidence type="ECO:0000256" key="7">
    <source>
        <dbReference type="ARBA" id="ARBA00023204"/>
    </source>
</evidence>
<keyword evidence="3" id="KW-0547">Nucleotide-binding</keyword>
<dbReference type="SMART" id="SM00534">
    <property type="entry name" value="MUTSac"/>
    <property type="match status" value="1"/>
</dbReference>
<dbReference type="GO" id="GO:0005829">
    <property type="term" value="C:cytosol"/>
    <property type="evidence" value="ECO:0007669"/>
    <property type="project" value="TreeGrafter"/>
</dbReference>
<dbReference type="InterPro" id="IPR017261">
    <property type="entry name" value="DNA_mismatch_repair_MutS/MSH"/>
</dbReference>
<dbReference type="InterPro" id="IPR045076">
    <property type="entry name" value="MutS"/>
</dbReference>
<dbReference type="PROSITE" id="PS00486">
    <property type="entry name" value="DNA_MISMATCH_REPAIR_2"/>
    <property type="match status" value="1"/>
</dbReference>
<evidence type="ECO:0000259" key="12">
    <source>
        <dbReference type="PROSITE" id="PS00486"/>
    </source>
</evidence>
<dbReference type="InterPro" id="IPR000432">
    <property type="entry name" value="DNA_mismatch_repair_MutS_C"/>
</dbReference>
<dbReference type="AlphaFoldDB" id="I4B6R7"/>
<dbReference type="Gene3D" id="3.40.1170.10">
    <property type="entry name" value="DNA repair protein MutS, domain I"/>
    <property type="match status" value="1"/>
</dbReference>
<keyword evidence="5" id="KW-0067">ATP-binding</keyword>
<dbReference type="HOGENOM" id="CLU_002472_3_1_12"/>
<dbReference type="GO" id="GO:0140664">
    <property type="term" value="F:ATP-dependent DNA damage sensor activity"/>
    <property type="evidence" value="ECO:0007669"/>
    <property type="project" value="InterPro"/>
</dbReference>
<dbReference type="InterPro" id="IPR005748">
    <property type="entry name" value="DNA_mismatch_repair_MutS"/>
</dbReference>
<comment type="similarity">
    <text evidence="1">Belongs to the DNA mismatch repair MutS family.</text>
</comment>
<evidence type="ECO:0000256" key="8">
    <source>
        <dbReference type="ARBA" id="ARBA00024647"/>
    </source>
</evidence>
<accession>I4B6R7</accession>
<dbReference type="PIRSF" id="PIRSF037677">
    <property type="entry name" value="DNA_mis_repair_Msh6"/>
    <property type="match status" value="1"/>
</dbReference>
<dbReference type="InterPro" id="IPR027417">
    <property type="entry name" value="P-loop_NTPase"/>
</dbReference>
<dbReference type="InterPro" id="IPR036187">
    <property type="entry name" value="DNA_mismatch_repair_MutS_sf"/>
</dbReference>
<comment type="function">
    <text evidence="8">This protein is involved in the repair of mismatches in DNA. It is possible that it carries out the mismatch recognition step. This protein has a weak ATPase activity.</text>
</comment>
<dbReference type="Gene3D" id="3.30.420.110">
    <property type="entry name" value="MutS, connector domain"/>
    <property type="match status" value="1"/>
</dbReference>
<organism evidence="13 14">
    <name type="scientific">Turneriella parva (strain ATCC BAA-1111 / DSM 21527 / NCTC 11395 / H)</name>
    <name type="common">Leptospira parva</name>
    <dbReference type="NCBI Taxonomy" id="869212"/>
    <lineage>
        <taxon>Bacteria</taxon>
        <taxon>Pseudomonadati</taxon>
        <taxon>Spirochaetota</taxon>
        <taxon>Spirochaetia</taxon>
        <taxon>Leptospirales</taxon>
        <taxon>Leptospiraceae</taxon>
        <taxon>Turneriella</taxon>
    </lineage>
</organism>
<feature type="region of interest" description="Disordered" evidence="11">
    <location>
        <begin position="813"/>
        <end position="832"/>
    </location>
</feature>
<keyword evidence="10" id="KW-0175">Coiled coil</keyword>
<dbReference type="SUPFAM" id="SSF55271">
    <property type="entry name" value="DNA repair protein MutS, domain I"/>
    <property type="match status" value="1"/>
</dbReference>
<dbReference type="SUPFAM" id="SSF53150">
    <property type="entry name" value="DNA repair protein MutS, domain II"/>
    <property type="match status" value="1"/>
</dbReference>
<reference evidence="13 14" key="1">
    <citation type="submission" date="2012-06" db="EMBL/GenBank/DDBJ databases">
        <title>The complete chromosome of genome of Turneriella parva DSM 21527.</title>
        <authorList>
            <consortium name="US DOE Joint Genome Institute (JGI-PGF)"/>
            <person name="Lucas S."/>
            <person name="Han J."/>
            <person name="Lapidus A."/>
            <person name="Bruce D."/>
            <person name="Goodwin L."/>
            <person name="Pitluck S."/>
            <person name="Peters L."/>
            <person name="Kyrpides N."/>
            <person name="Mavromatis K."/>
            <person name="Ivanova N."/>
            <person name="Mikhailova N."/>
            <person name="Chertkov O."/>
            <person name="Detter J.C."/>
            <person name="Tapia R."/>
            <person name="Han C."/>
            <person name="Land M."/>
            <person name="Hauser L."/>
            <person name="Markowitz V."/>
            <person name="Cheng J.-F."/>
            <person name="Hugenholtz P."/>
            <person name="Woyke T."/>
            <person name="Wu D."/>
            <person name="Gronow S."/>
            <person name="Wellnitz S."/>
            <person name="Brambilla E."/>
            <person name="Klenk H.-P."/>
            <person name="Eisen J.A."/>
        </authorList>
    </citation>
    <scope>NUCLEOTIDE SEQUENCE [LARGE SCALE GENOMIC DNA]</scope>
    <source>
        <strain evidence="14">ATCC BAA-1111 / DSM 21527 / NCTC 11395 / H</strain>
    </source>
</reference>
<dbReference type="PATRIC" id="fig|869212.3.peg.2343"/>
<keyword evidence="14" id="KW-1185">Reference proteome</keyword>
<dbReference type="Proteomes" id="UP000006048">
    <property type="component" value="Chromosome"/>
</dbReference>
<dbReference type="EMBL" id="CP002959">
    <property type="protein sequence ID" value="AFM12974.1"/>
    <property type="molecule type" value="Genomic_DNA"/>
</dbReference>
<evidence type="ECO:0000256" key="6">
    <source>
        <dbReference type="ARBA" id="ARBA00023125"/>
    </source>
</evidence>
<evidence type="ECO:0000313" key="14">
    <source>
        <dbReference type="Proteomes" id="UP000006048"/>
    </source>
</evidence>
<dbReference type="GO" id="GO:0006298">
    <property type="term" value="P:mismatch repair"/>
    <property type="evidence" value="ECO:0007669"/>
    <property type="project" value="UniProtKB-UniRule"/>
</dbReference>
<protein>
    <recommendedName>
        <fullName evidence="2 9">DNA mismatch repair protein MutS</fullName>
    </recommendedName>
</protein>
<dbReference type="KEGG" id="tpx:Turpa_2330"/>
<dbReference type="InterPro" id="IPR036678">
    <property type="entry name" value="MutS_con_dom_sf"/>
</dbReference>
<dbReference type="SUPFAM" id="SSF48334">
    <property type="entry name" value="DNA repair protein MutS, domain III"/>
    <property type="match status" value="1"/>
</dbReference>
<evidence type="ECO:0000256" key="5">
    <source>
        <dbReference type="ARBA" id="ARBA00022840"/>
    </source>
</evidence>
<dbReference type="Pfam" id="PF05190">
    <property type="entry name" value="MutS_IV"/>
    <property type="match status" value="1"/>
</dbReference>
<keyword evidence="4" id="KW-0227">DNA damage</keyword>
<dbReference type="InterPro" id="IPR016151">
    <property type="entry name" value="DNA_mismatch_repair_MutS_N"/>
</dbReference>